<evidence type="ECO:0000313" key="3">
    <source>
        <dbReference type="Proteomes" id="UP001161422"/>
    </source>
</evidence>
<organism evidence="2 3">
    <name type="scientific">Paraferrimonas sedimenticola</name>
    <dbReference type="NCBI Taxonomy" id="375674"/>
    <lineage>
        <taxon>Bacteria</taxon>
        <taxon>Pseudomonadati</taxon>
        <taxon>Pseudomonadota</taxon>
        <taxon>Gammaproteobacteria</taxon>
        <taxon>Alteromonadales</taxon>
        <taxon>Ferrimonadaceae</taxon>
        <taxon>Paraferrimonas</taxon>
    </lineage>
</organism>
<dbReference type="Proteomes" id="UP001161422">
    <property type="component" value="Unassembled WGS sequence"/>
</dbReference>
<keyword evidence="3" id="KW-1185">Reference proteome</keyword>
<protein>
    <recommendedName>
        <fullName evidence="4">Adhesin domain-containing protein</fullName>
    </recommendedName>
</protein>
<comment type="caution">
    <text evidence="2">The sequence shown here is derived from an EMBL/GenBank/DDBJ whole genome shotgun (WGS) entry which is preliminary data.</text>
</comment>
<proteinExistence type="predicted"/>
<dbReference type="AlphaFoldDB" id="A0AA37RTT7"/>
<evidence type="ECO:0000313" key="2">
    <source>
        <dbReference type="EMBL" id="GLP95166.1"/>
    </source>
</evidence>
<sequence length="206" mass="22170">MKTAAIATLIAATAFTVNAEESVRFADAFTAQNQTLHLDVGVGEVKVKASDDDQIRYEVEVKPSNNGWGWFKKDKVRQDLEVVVNRSNGVTRIELNEQEDVNQAWTVYLPQSMAFNLDIGVGDARINGVEGDINVDMGVGSVRVDGAHPDYSQVKLAAGVGDVSVSADINGSENRHVVGGDYSYRGQGDTEVKVDVGVGDVRLTAK</sequence>
<feature type="signal peptide" evidence="1">
    <location>
        <begin position="1"/>
        <end position="19"/>
    </location>
</feature>
<dbReference type="EMBL" id="BSNC01000001">
    <property type="protein sequence ID" value="GLP95166.1"/>
    <property type="molecule type" value="Genomic_DNA"/>
</dbReference>
<feature type="chain" id="PRO_5041307578" description="Adhesin domain-containing protein" evidence="1">
    <location>
        <begin position="20"/>
        <end position="206"/>
    </location>
</feature>
<keyword evidence="1" id="KW-0732">Signal</keyword>
<reference evidence="2" key="1">
    <citation type="journal article" date="2014" name="Int. J. Syst. Evol. Microbiol.">
        <title>Complete genome sequence of Corynebacterium casei LMG S-19264T (=DSM 44701T), isolated from a smear-ripened cheese.</title>
        <authorList>
            <consortium name="US DOE Joint Genome Institute (JGI-PGF)"/>
            <person name="Walter F."/>
            <person name="Albersmeier A."/>
            <person name="Kalinowski J."/>
            <person name="Ruckert C."/>
        </authorList>
    </citation>
    <scope>NUCLEOTIDE SEQUENCE</scope>
    <source>
        <strain evidence="2">NBRC 101628</strain>
    </source>
</reference>
<name>A0AA37RTT7_9GAMM</name>
<evidence type="ECO:0008006" key="4">
    <source>
        <dbReference type="Google" id="ProtNLM"/>
    </source>
</evidence>
<accession>A0AA37RTT7</accession>
<reference evidence="2" key="2">
    <citation type="submission" date="2023-01" db="EMBL/GenBank/DDBJ databases">
        <title>Draft genome sequence of Paraferrimonas sedimenticola strain NBRC 101628.</title>
        <authorList>
            <person name="Sun Q."/>
            <person name="Mori K."/>
        </authorList>
    </citation>
    <scope>NUCLEOTIDE SEQUENCE</scope>
    <source>
        <strain evidence="2">NBRC 101628</strain>
    </source>
</reference>
<gene>
    <name evidence="2" type="ORF">GCM10007895_04720</name>
</gene>
<dbReference type="RefSeq" id="WP_095505817.1">
    <property type="nucleotide sequence ID" value="NZ_BSNC01000001.1"/>
</dbReference>
<evidence type="ECO:0000256" key="1">
    <source>
        <dbReference type="SAM" id="SignalP"/>
    </source>
</evidence>